<dbReference type="OrthoDB" id="270970at2759"/>
<protein>
    <recommendedName>
        <fullName evidence="6">Protein kinase domain-containing protein</fullName>
    </recommendedName>
</protein>
<feature type="compositionally biased region" description="Polar residues" evidence="1">
    <location>
        <begin position="652"/>
        <end position="671"/>
    </location>
</feature>
<feature type="domain" description="C2" evidence="2">
    <location>
        <begin position="1"/>
        <end position="113"/>
    </location>
</feature>
<feature type="region of interest" description="Disordered" evidence="1">
    <location>
        <begin position="1394"/>
        <end position="1413"/>
    </location>
</feature>
<feature type="domain" description="Protein kinase" evidence="3">
    <location>
        <begin position="830"/>
        <end position="1150"/>
    </location>
</feature>
<dbReference type="Gene3D" id="1.10.510.10">
    <property type="entry name" value="Transferase(Phosphotransferase) domain 1"/>
    <property type="match status" value="1"/>
</dbReference>
<dbReference type="Pfam" id="PF00069">
    <property type="entry name" value="Pkinase"/>
    <property type="match status" value="1"/>
</dbReference>
<dbReference type="Gene3D" id="2.60.40.150">
    <property type="entry name" value="C2 domain"/>
    <property type="match status" value="1"/>
</dbReference>
<feature type="compositionally biased region" description="Polar residues" evidence="1">
    <location>
        <begin position="762"/>
        <end position="771"/>
    </location>
</feature>
<feature type="compositionally biased region" description="Basic and acidic residues" evidence="1">
    <location>
        <begin position="244"/>
        <end position="259"/>
    </location>
</feature>
<feature type="compositionally biased region" description="Pro residues" evidence="1">
    <location>
        <begin position="491"/>
        <end position="510"/>
    </location>
</feature>
<dbReference type="SMART" id="SM00220">
    <property type="entry name" value="S_TKc"/>
    <property type="match status" value="1"/>
</dbReference>
<feature type="region of interest" description="Disordered" evidence="1">
    <location>
        <begin position="747"/>
        <end position="771"/>
    </location>
</feature>
<feature type="compositionally biased region" description="Polar residues" evidence="1">
    <location>
        <begin position="211"/>
        <end position="220"/>
    </location>
</feature>
<dbReference type="PANTHER" id="PTHR44167">
    <property type="entry name" value="OVARIAN-SPECIFIC SERINE/THREONINE-PROTEIN KINASE LOK-RELATED"/>
    <property type="match status" value="1"/>
</dbReference>
<dbReference type="Pfam" id="PF00168">
    <property type="entry name" value="C2"/>
    <property type="match status" value="1"/>
</dbReference>
<feature type="region of interest" description="Disordered" evidence="1">
    <location>
        <begin position="387"/>
        <end position="536"/>
    </location>
</feature>
<evidence type="ECO:0000259" key="2">
    <source>
        <dbReference type="PROSITE" id="PS50004"/>
    </source>
</evidence>
<dbReference type="PROSITE" id="PS50011">
    <property type="entry name" value="PROTEIN_KINASE_DOM"/>
    <property type="match status" value="1"/>
</dbReference>
<dbReference type="InterPro" id="IPR000719">
    <property type="entry name" value="Prot_kinase_dom"/>
</dbReference>
<keyword evidence="5" id="KW-1185">Reference proteome</keyword>
<dbReference type="GO" id="GO:0004674">
    <property type="term" value="F:protein serine/threonine kinase activity"/>
    <property type="evidence" value="ECO:0007669"/>
    <property type="project" value="TreeGrafter"/>
</dbReference>
<evidence type="ECO:0000313" key="4">
    <source>
        <dbReference type="EMBL" id="GJJ76405.1"/>
    </source>
</evidence>
<dbReference type="EMBL" id="BQFW01000012">
    <property type="protein sequence ID" value="GJJ76405.1"/>
    <property type="molecule type" value="Genomic_DNA"/>
</dbReference>
<feature type="compositionally biased region" description="Low complexity" evidence="1">
    <location>
        <begin position="860"/>
        <end position="870"/>
    </location>
</feature>
<feature type="compositionally biased region" description="Low complexity" evidence="1">
    <location>
        <begin position="436"/>
        <end position="476"/>
    </location>
</feature>
<dbReference type="PANTHER" id="PTHR44167:SF24">
    <property type="entry name" value="SERINE_THREONINE-PROTEIN KINASE CHK2"/>
    <property type="match status" value="1"/>
</dbReference>
<dbReference type="SUPFAM" id="SSF56112">
    <property type="entry name" value="Protein kinase-like (PK-like)"/>
    <property type="match status" value="1"/>
</dbReference>
<accession>A0A9P3LZY3</accession>
<reference evidence="4" key="2">
    <citation type="journal article" date="2022" name="Microbiol. Resour. Announc.">
        <title>Whole-Genome Sequence of Entomortierella parvispora E1425, a Mucoromycotan Fungus Associated with Burkholderiaceae-Related Endosymbiotic Bacteria.</title>
        <authorList>
            <person name="Herlambang A."/>
            <person name="Guo Y."/>
            <person name="Takashima Y."/>
            <person name="Narisawa K."/>
            <person name="Ohta H."/>
            <person name="Nishizawa T."/>
        </authorList>
    </citation>
    <scope>NUCLEOTIDE SEQUENCE</scope>
    <source>
        <strain evidence="4">E1425</strain>
    </source>
</reference>
<dbReference type="GO" id="GO:0044773">
    <property type="term" value="P:mitotic DNA damage checkpoint signaling"/>
    <property type="evidence" value="ECO:0007669"/>
    <property type="project" value="TreeGrafter"/>
</dbReference>
<evidence type="ECO:0000256" key="1">
    <source>
        <dbReference type="SAM" id="MobiDB-lite"/>
    </source>
</evidence>
<name>A0A9P3LZY3_9FUNG</name>
<evidence type="ECO:0008006" key="6">
    <source>
        <dbReference type="Google" id="ProtNLM"/>
    </source>
</evidence>
<feature type="compositionally biased region" description="Polar residues" evidence="1">
    <location>
        <begin position="1394"/>
        <end position="1412"/>
    </location>
</feature>
<dbReference type="PROSITE" id="PS50004">
    <property type="entry name" value="C2"/>
    <property type="match status" value="1"/>
</dbReference>
<feature type="region of interest" description="Disordered" evidence="1">
    <location>
        <begin position="644"/>
        <end position="704"/>
    </location>
</feature>
<organism evidence="4 5">
    <name type="scientific">Entomortierella parvispora</name>
    <dbReference type="NCBI Taxonomy" id="205924"/>
    <lineage>
        <taxon>Eukaryota</taxon>
        <taxon>Fungi</taxon>
        <taxon>Fungi incertae sedis</taxon>
        <taxon>Mucoromycota</taxon>
        <taxon>Mortierellomycotina</taxon>
        <taxon>Mortierellomycetes</taxon>
        <taxon>Mortierellales</taxon>
        <taxon>Mortierellaceae</taxon>
        <taxon>Entomortierella</taxon>
    </lineage>
</organism>
<dbReference type="InterPro" id="IPR011009">
    <property type="entry name" value="Kinase-like_dom_sf"/>
</dbReference>
<dbReference type="InterPro" id="IPR000008">
    <property type="entry name" value="C2_dom"/>
</dbReference>
<feature type="region of interest" description="Disordered" evidence="1">
    <location>
        <begin position="138"/>
        <end position="332"/>
    </location>
</feature>
<evidence type="ECO:0000259" key="3">
    <source>
        <dbReference type="PROSITE" id="PS50011"/>
    </source>
</evidence>
<proteinExistence type="predicted"/>
<feature type="compositionally biased region" description="Acidic residues" evidence="1">
    <location>
        <begin position="268"/>
        <end position="311"/>
    </location>
</feature>
<dbReference type="SMART" id="SM00239">
    <property type="entry name" value="C2"/>
    <property type="match status" value="1"/>
</dbReference>
<evidence type="ECO:0000313" key="5">
    <source>
        <dbReference type="Proteomes" id="UP000827284"/>
    </source>
</evidence>
<sequence length="1518" mass="168250">MVQSFPRGLKITAVAGKDLANKKRFGTQDPYLSFFIQKLTKYTAVAVKGGVNPSWNHTKTFHEIHDGTQEETTLKISCYHEQTGAKGGLIGTCDVDLKQVLFSSDAGLYDGWLQLSNDGVKSGQVHLRLWLCDPIPAPDTSEMSPHREATASKTRSILRRSDKKQSPAKTGKKLNRLQQLRSSFAKSRSASQPTTIRALNISHPTIGDPPVNTSDFTRSPLNRLHRPRSMADLKERKRTIRFADSPDRRTMSRSMEDVRVFIPANSSSEEEDDYSDDNDDYDDDDEDDEDDEDEDADYDDYEDDEDDEENDVHDSLNRKHEVEGVDGDVGSPKQTFILQDSDGNINPLRYLVAPFDPNWLEPTPQILKRALAAQFYYDDLKIQQRSNGRDLFPRPAGGYPGDSLYTGGGHLPASFQASGQGAGSGQPQPPPRPERPLSIPMPVAENYIPPRQPQQIQQQPQQTQQTQSQNYPQQSQGLGPGAASPVTSAPMPLPTQMPSPPPKNPMPPIQSPSVPYQPHTVFQPRNAPKSRMPELNGNTKYSTLPNTRYQMNTGASSSQSAQTLTIPQTQGSMMAAAIALSHPTAPQNSIPVTASSLGPASGYLPDTYSHEHQRTLSEQLSLLTSPPPPSAAVIATMLASAMTPKLGDQEPSRTNSFKPPFTQESSRTNSYKMPADQETSRPSNFKMQADQEPSRPSNFKMPGALPEMDRPGTRNYFYPNQGHVIAPSSPLGQGVFYASPMSQEQQLPYSGATGRQKPPSRVAQSSRPTSALSYNDSFSTLVRSPAAPIPARIPAAAKEPIFTQYSPRALPCEGRDIQESLPDQTIGRRIMSRYTIGLSREKYVREGMYVKDKSPSFTNRQQRGSTQRQSSMDKEANDKVILKYIKARREWEVDCAMMRYLTCHRPEEKLDSQYTDYPQLQQHSKSVSPFVVGLYETFFHPHGTDRDGGCRYLSILQWYPETLQGYINERSASSISLEVTLPIIRSMIESVAWIHSRKICHLNIKPSNFVRDPYSTSTMRQNSGSGWKLIDFEAARVIEEEVVGRCTFSYAAPEILIANSTMKGVYAKGSQDVWSLGLVIYELLTDRPLFPTDEKAKDALVPNARRPLKPVRYYNHLNVLPAYIPLLDAMLTHDPNQRATALQLLQMDIFTTPITDNPVRTDELVVNNNIQTYRDLKMARLCNLRNGGLGSTYMDGNGGGSNYNSSTGSLDSFYSSPSTTQQQQMLMEGVSRILDSQFDQVPRLFMLLPPMAHDLDPSRPFQPSKIMDNKSLRLVLLCEGLTGFGEDAHFTDHRGYVLEDSASFVRDLGKMLLHLVAVASGPYDNPGPEQPLIKTGTSLDNCQRWYPSLRMYCEMLQSSLQKEVGHPPTMNELLAMRGPKLRQLEAWLVRLVRQQSQTPGNTPPSGGSNTRGQMKRVSMVAASDTMNHAGLSLGGTGYDDLSDHLAALNFQLEPLSPTAGNPDVPEVTGPGGGEGFGGLYKMPVGTCGDRWICRGCVSKQMSLVSAVLVASGLESRRT</sequence>
<dbReference type="SUPFAM" id="SSF49562">
    <property type="entry name" value="C2 domain (Calcium/lipid-binding domain, CaLB)"/>
    <property type="match status" value="1"/>
</dbReference>
<dbReference type="Proteomes" id="UP000827284">
    <property type="component" value="Unassembled WGS sequence"/>
</dbReference>
<dbReference type="GO" id="GO:0005524">
    <property type="term" value="F:ATP binding"/>
    <property type="evidence" value="ECO:0007669"/>
    <property type="project" value="InterPro"/>
</dbReference>
<dbReference type="GO" id="GO:0005634">
    <property type="term" value="C:nucleus"/>
    <property type="evidence" value="ECO:0007669"/>
    <property type="project" value="TreeGrafter"/>
</dbReference>
<gene>
    <name evidence="4" type="ORF">EMPS_08764</name>
</gene>
<feature type="compositionally biased region" description="Polar residues" evidence="1">
    <location>
        <begin position="176"/>
        <end position="197"/>
    </location>
</feature>
<comment type="caution">
    <text evidence="4">The sequence shown here is derived from an EMBL/GenBank/DDBJ whole genome shotgun (WGS) entry which is preliminary data.</text>
</comment>
<dbReference type="InterPro" id="IPR035892">
    <property type="entry name" value="C2_domain_sf"/>
</dbReference>
<feature type="compositionally biased region" description="Basic and acidic residues" evidence="1">
    <location>
        <begin position="312"/>
        <end position="323"/>
    </location>
</feature>
<feature type="region of interest" description="Disordered" evidence="1">
    <location>
        <begin position="852"/>
        <end position="874"/>
    </location>
</feature>
<reference evidence="4" key="1">
    <citation type="submission" date="2021-11" db="EMBL/GenBank/DDBJ databases">
        <authorList>
            <person name="Herlambang A."/>
            <person name="Guo Y."/>
            <person name="Takashima Y."/>
            <person name="Nishizawa T."/>
        </authorList>
    </citation>
    <scope>NUCLEOTIDE SEQUENCE</scope>
    <source>
        <strain evidence="4">E1425</strain>
    </source>
</reference>